<feature type="compositionally biased region" description="Pro residues" evidence="1">
    <location>
        <begin position="440"/>
        <end position="465"/>
    </location>
</feature>
<feature type="compositionally biased region" description="Basic residues" evidence="1">
    <location>
        <begin position="232"/>
        <end position="247"/>
    </location>
</feature>
<dbReference type="Pfam" id="PF03140">
    <property type="entry name" value="DUF247"/>
    <property type="match status" value="1"/>
</dbReference>
<accession>A0A2C9VG87</accession>
<evidence type="ECO:0000256" key="2">
    <source>
        <dbReference type="SAM" id="Phobius"/>
    </source>
</evidence>
<feature type="region of interest" description="Disordered" evidence="1">
    <location>
        <begin position="438"/>
        <end position="465"/>
    </location>
</feature>
<keyword evidence="4" id="KW-1185">Reference proteome</keyword>
<proteinExistence type="predicted"/>
<evidence type="ECO:0000313" key="3">
    <source>
        <dbReference type="EMBL" id="OAY43798.1"/>
    </source>
</evidence>
<feature type="transmembrane region" description="Helical" evidence="2">
    <location>
        <begin position="403"/>
        <end position="427"/>
    </location>
</feature>
<keyword evidence="2" id="KW-0812">Transmembrane</keyword>
<dbReference type="Gramene" id="Manes.08G098900.1.v8.1">
    <property type="protein sequence ID" value="Manes.08G098900.1.v8.1.CDS"/>
    <property type="gene ID" value="Manes.08G098900.v8.1"/>
</dbReference>
<dbReference type="InterPro" id="IPR004158">
    <property type="entry name" value="DUF247_pln"/>
</dbReference>
<name>A0A2C9VG87_MANES</name>
<organism evidence="3 4">
    <name type="scientific">Manihot esculenta</name>
    <name type="common">Cassava</name>
    <name type="synonym">Jatropha manihot</name>
    <dbReference type="NCBI Taxonomy" id="3983"/>
    <lineage>
        <taxon>Eukaryota</taxon>
        <taxon>Viridiplantae</taxon>
        <taxon>Streptophyta</taxon>
        <taxon>Embryophyta</taxon>
        <taxon>Tracheophyta</taxon>
        <taxon>Spermatophyta</taxon>
        <taxon>Magnoliopsida</taxon>
        <taxon>eudicotyledons</taxon>
        <taxon>Gunneridae</taxon>
        <taxon>Pentapetalae</taxon>
        <taxon>rosids</taxon>
        <taxon>fabids</taxon>
        <taxon>Malpighiales</taxon>
        <taxon>Euphorbiaceae</taxon>
        <taxon>Crotonoideae</taxon>
        <taxon>Manihoteae</taxon>
        <taxon>Manihot</taxon>
    </lineage>
</organism>
<comment type="caution">
    <text evidence="3">The sequence shown here is derived from an EMBL/GenBank/DDBJ whole genome shotgun (WGS) entry which is preliminary data.</text>
</comment>
<dbReference type="AlphaFoldDB" id="A0A2C9VG87"/>
<gene>
    <name evidence="3" type="ORF">MANES_08G098900v8</name>
</gene>
<evidence type="ECO:0000313" key="4">
    <source>
        <dbReference type="Proteomes" id="UP000091857"/>
    </source>
</evidence>
<dbReference type="EMBL" id="CM004394">
    <property type="protein sequence ID" value="OAY43798.1"/>
    <property type="molecule type" value="Genomic_DNA"/>
</dbReference>
<dbReference type="STRING" id="3983.A0A2C9VG87"/>
<dbReference type="PANTHER" id="PTHR31170">
    <property type="entry name" value="BNAC04G53230D PROTEIN"/>
    <property type="match status" value="1"/>
</dbReference>
<dbReference type="PANTHER" id="PTHR31170:SF18">
    <property type="entry name" value="(WILD MALAYSIAN BANANA) HYPOTHETICAL PROTEIN"/>
    <property type="match status" value="1"/>
</dbReference>
<sequence length="465" mass="53132">MAGANWVIEVNEKLEKMMDTDNSMEEERWKKRAIYKIPACVKDLNKKAYRPQAVSFGPYYHGEEHLKPMEEHKHRALLHFLKRANKPLQVFVESLAEVVQVLKDSYHPLDISWQEDTSRFLQLMILDGCFMLEILRIATHALDDYATNDPIFSSHGKLYIIPYIMRDMLMLENQLPLLVLVKLVAVEIGKEEDEEFINKLILKFCFPETPVSSLGSCLHPLDVYRKSLLQKHAGKEKRRGRSSRRRHDNGGNIIRSATELSEAGIRFKKSKTKSLKDISFKGGVLRLPVIVVDDATESIFLNLIAFERFHVGAGNEVTSYVFFMDNIIDSERDVAVLHSRGIIQNAIGSDKAVAKLFNSISKDITLDPDSSLDYVHKNVTAYCKKAWNEWRANLIHTYFRNPWAILSFIAAIFLFALTIVQTVYTIYPIYKNDASSSPISSPPVASPPPPPPHLFSKPPFPRLHH</sequence>
<feature type="region of interest" description="Disordered" evidence="1">
    <location>
        <begin position="232"/>
        <end position="251"/>
    </location>
</feature>
<evidence type="ECO:0000256" key="1">
    <source>
        <dbReference type="SAM" id="MobiDB-lite"/>
    </source>
</evidence>
<keyword evidence="2" id="KW-0472">Membrane</keyword>
<reference evidence="4" key="1">
    <citation type="journal article" date="2016" name="Nat. Biotechnol.">
        <title>Sequencing wild and cultivated cassava and related species reveals extensive interspecific hybridization and genetic diversity.</title>
        <authorList>
            <person name="Bredeson J.V."/>
            <person name="Lyons J.B."/>
            <person name="Prochnik S.E."/>
            <person name="Wu G.A."/>
            <person name="Ha C.M."/>
            <person name="Edsinger-Gonzales E."/>
            <person name="Grimwood J."/>
            <person name="Schmutz J."/>
            <person name="Rabbi I.Y."/>
            <person name="Egesi C."/>
            <person name="Nauluvula P."/>
            <person name="Lebot V."/>
            <person name="Ndunguru J."/>
            <person name="Mkamilo G."/>
            <person name="Bart R.S."/>
            <person name="Setter T.L."/>
            <person name="Gleadow R.M."/>
            <person name="Kulakow P."/>
            <person name="Ferguson M.E."/>
            <person name="Rounsley S."/>
            <person name="Rokhsar D.S."/>
        </authorList>
    </citation>
    <scope>NUCLEOTIDE SEQUENCE [LARGE SCALE GENOMIC DNA]</scope>
    <source>
        <strain evidence="4">cv. AM560-2</strain>
    </source>
</reference>
<protein>
    <submittedName>
        <fullName evidence="3">Uncharacterized protein</fullName>
    </submittedName>
</protein>
<dbReference type="Proteomes" id="UP000091857">
    <property type="component" value="Chromosome 8"/>
</dbReference>
<keyword evidence="2" id="KW-1133">Transmembrane helix</keyword>
<dbReference type="OrthoDB" id="1846188at2759"/>
<dbReference type="OMA" id="ELMHVED"/>